<dbReference type="AlphaFoldDB" id="A0A084EHJ2"/>
<proteinExistence type="predicted"/>
<reference evidence="4 9" key="1">
    <citation type="submission" date="2014-03" db="EMBL/GenBank/DDBJ databases">
        <title>Genome sequence of Sphingobium yanoikuyae B1.</title>
        <authorList>
            <person name="Gan H.M."/>
            <person name="Gan H.Y."/>
            <person name="Savka M.A."/>
        </authorList>
    </citation>
    <scope>NUCLEOTIDE SEQUENCE [LARGE SCALE GENOMIC DNA]</scope>
    <source>
        <strain evidence="4 9">B1</strain>
    </source>
</reference>
<evidence type="ECO:0000313" key="10">
    <source>
        <dbReference type="Proteomes" id="UP000037029"/>
    </source>
</evidence>
<evidence type="ECO:0000313" key="2">
    <source>
        <dbReference type="EMBL" id="ATP18224.1"/>
    </source>
</evidence>
<reference evidence="8 13" key="4">
    <citation type="submission" date="2018-07" db="EMBL/GenBank/DDBJ databases">
        <title>Genomic and Epidemiologic Investigation of an Indolent Hospital Outbreak.</title>
        <authorList>
            <person name="Johnson R.C."/>
            <person name="Deming C."/>
            <person name="Conlan S."/>
            <person name="Zellmer C.J."/>
            <person name="Michelin A.V."/>
            <person name="Lee-Lin S."/>
            <person name="Thomas P.J."/>
            <person name="Park M."/>
            <person name="Weingarten R.A."/>
            <person name="Less J."/>
            <person name="Dekker J.P."/>
            <person name="Frank K.M."/>
            <person name="Musser K.A."/>
            <person name="Mcquiston J.R."/>
            <person name="Henderson D.K."/>
            <person name="Lau A.F."/>
            <person name="Palmore T.N."/>
            <person name="Segre J.A."/>
        </authorList>
    </citation>
    <scope>NUCLEOTIDE SEQUENCE [LARGE SCALE GENOMIC DNA]</scope>
    <source>
        <strain evidence="8 13">SK-NIH.Env6_1116</strain>
    </source>
</reference>
<dbReference type="RefSeq" id="WP_010339662.1">
    <property type="nucleotide sequence ID" value="NZ_CAIGKD010000002.1"/>
</dbReference>
<dbReference type="GeneID" id="57778743"/>
<gene>
    <name evidence="1" type="ORF">A6768_18005</name>
    <name evidence="2" type="ORF">BV87_07360</name>
    <name evidence="4" type="ORF">CP98_03436</name>
    <name evidence="8" type="ORF">DAH51_04055</name>
    <name evidence="3" type="ORF">EBF16_17840</name>
    <name evidence="7" type="ORF">H3V42_25160</name>
    <name evidence="6" type="ORF">HH800_17880</name>
    <name evidence="5" type="ORF">N5J77_02660</name>
</gene>
<reference evidence="3 12" key="5">
    <citation type="submission" date="2018-10" db="EMBL/GenBank/DDBJ databases">
        <title>Characterization and genome analysis of a novel bacterium Sphingobium yanoikuyae SJTF8 capable of degrading PAHs.</title>
        <authorList>
            <person name="Yin C."/>
            <person name="Xiong W."/>
            <person name="Liang R."/>
        </authorList>
    </citation>
    <scope>NUCLEOTIDE SEQUENCE [LARGE SCALE GENOMIC DNA]</scope>
    <source>
        <strain evidence="3 12">SJTF8</strain>
    </source>
</reference>
<dbReference type="Proteomes" id="UP000280708">
    <property type="component" value="Chromosome"/>
</dbReference>
<dbReference type="EMBL" id="CP033230">
    <property type="protein sequence ID" value="AYO78591.1"/>
    <property type="molecule type" value="Genomic_DNA"/>
</dbReference>
<evidence type="ECO:0000313" key="15">
    <source>
        <dbReference type="Proteomes" id="UP000515377"/>
    </source>
</evidence>
<dbReference type="EMBL" id="CP053021">
    <property type="protein sequence ID" value="QJR03897.1"/>
    <property type="molecule type" value="Genomic_DNA"/>
</dbReference>
<dbReference type="Proteomes" id="UP000515377">
    <property type="component" value="Chromosome"/>
</dbReference>
<organism evidence="4 9">
    <name type="scientific">Sphingobium yanoikuyae</name>
    <name type="common">Sphingomonas yanoikuyae</name>
    <dbReference type="NCBI Taxonomy" id="13690"/>
    <lineage>
        <taxon>Bacteria</taxon>
        <taxon>Pseudomonadati</taxon>
        <taxon>Pseudomonadota</taxon>
        <taxon>Alphaproteobacteria</taxon>
        <taxon>Sphingomonadales</taxon>
        <taxon>Sphingomonadaceae</taxon>
        <taxon>Sphingobium</taxon>
    </lineage>
</organism>
<evidence type="ECO:0000313" key="12">
    <source>
        <dbReference type="Proteomes" id="UP000280708"/>
    </source>
</evidence>
<evidence type="ECO:0000313" key="14">
    <source>
        <dbReference type="Proteomes" id="UP000502611"/>
    </source>
</evidence>
<dbReference type="Proteomes" id="UP000287401">
    <property type="component" value="Unassembled WGS sequence"/>
</dbReference>
<dbReference type="KEGG" id="sya:A6768_18005"/>
<evidence type="ECO:0000313" key="6">
    <source>
        <dbReference type="EMBL" id="QJR03897.1"/>
    </source>
</evidence>
<reference evidence="5" key="8">
    <citation type="submission" date="2022-09" db="EMBL/GenBank/DDBJ databases">
        <title>Intensive care unit water sources are persistently colonized with multi-drug resistant bacteria and are the site of extensive horizontal gene transfer of antibiotic resistance genes.</title>
        <authorList>
            <person name="Diorio-Toth L."/>
        </authorList>
    </citation>
    <scope>NUCLEOTIDE SEQUENCE</scope>
    <source>
        <strain evidence="5">GD03659</strain>
    </source>
</reference>
<evidence type="ECO:0000313" key="5">
    <source>
        <dbReference type="EMBL" id="MDH2130011.1"/>
    </source>
</evidence>
<evidence type="ECO:0000313" key="13">
    <source>
        <dbReference type="Proteomes" id="UP000287401"/>
    </source>
</evidence>
<dbReference type="EMBL" id="CP060122">
    <property type="protein sequence ID" value="QNG45076.1"/>
    <property type="molecule type" value="Genomic_DNA"/>
</dbReference>
<evidence type="ECO:0000313" key="1">
    <source>
        <dbReference type="EMBL" id="ATI81703.1"/>
    </source>
</evidence>
<evidence type="ECO:0000313" key="9">
    <source>
        <dbReference type="Proteomes" id="UP000028534"/>
    </source>
</evidence>
<dbReference type="EMBL" id="CP023741">
    <property type="protein sequence ID" value="ATI81703.1"/>
    <property type="molecule type" value="Genomic_DNA"/>
</dbReference>
<dbReference type="PATRIC" id="fig|13690.10.peg.3518"/>
<reference evidence="1 11" key="3">
    <citation type="submission" date="2017-10" db="EMBL/GenBank/DDBJ databases">
        <title>Sphingobium yanoikuyae S72.</title>
        <authorList>
            <person name="Sanchez E."/>
            <person name="Bustos P."/>
            <person name="Mendoza P."/>
            <person name="Guo X."/>
            <person name="Mendoza A."/>
        </authorList>
    </citation>
    <scope>NUCLEOTIDE SEQUENCE [LARGE SCALE GENOMIC DNA]</scope>
    <source>
        <strain evidence="1 11">S72</strain>
    </source>
</reference>
<dbReference type="EMBL" id="JGVR01000022">
    <property type="protein sequence ID" value="KEZ17434.1"/>
    <property type="molecule type" value="Genomic_DNA"/>
</dbReference>
<accession>A0A084EHJ2</accession>
<evidence type="ECO:0000313" key="8">
    <source>
        <dbReference type="EMBL" id="RSU60849.1"/>
    </source>
</evidence>
<dbReference type="EMBL" id="CP020925">
    <property type="protein sequence ID" value="ATP18224.1"/>
    <property type="molecule type" value="Genomic_DNA"/>
</dbReference>
<sequence length="67" mass="7308">MDVITDAAYLFRRSRDETRKADEARARGDAVCVIAAHNELALRYKVRALSLSSGAVPCIDATGRRSA</sequence>
<name>A0A084EHJ2_SPHYA</name>
<dbReference type="Proteomes" id="UP001162318">
    <property type="component" value="Unassembled WGS sequence"/>
</dbReference>
<evidence type="ECO:0000313" key="11">
    <source>
        <dbReference type="Proteomes" id="UP000219422"/>
    </source>
</evidence>
<evidence type="ECO:0000313" key="3">
    <source>
        <dbReference type="EMBL" id="AYO78591.1"/>
    </source>
</evidence>
<evidence type="ECO:0000313" key="7">
    <source>
        <dbReference type="EMBL" id="QNG45076.1"/>
    </source>
</evidence>
<reference evidence="2 10" key="2">
    <citation type="submission" date="2017-04" db="EMBL/GenBank/DDBJ databases">
        <title>Characterization, genome and methylation analysis of a phthalic acid esters degrading strain Sphingobium yanoikuyae SHJ.</title>
        <authorList>
            <person name="Feng L."/>
        </authorList>
    </citation>
    <scope>NUCLEOTIDE SEQUENCE [LARGE SCALE GENOMIC DNA]</scope>
    <source>
        <strain evidence="2 10">SHJ</strain>
    </source>
</reference>
<reference evidence="7 15" key="7">
    <citation type="submission" date="2020-07" db="EMBL/GenBank/DDBJ databases">
        <title>Whole genome sequence of Sphingobium yanoikuyae A3.</title>
        <authorList>
            <person name="Han S.-S."/>
        </authorList>
    </citation>
    <scope>NUCLEOTIDE SEQUENCE [LARGE SCALE GENOMIC DNA]</scope>
    <source>
        <strain evidence="7 15">A3</strain>
    </source>
</reference>
<dbReference type="EMBL" id="JAOCKX010000002">
    <property type="protein sequence ID" value="MDH2130011.1"/>
    <property type="molecule type" value="Genomic_DNA"/>
</dbReference>
<dbReference type="EMBL" id="QRAL01000003">
    <property type="protein sequence ID" value="RSU60849.1"/>
    <property type="molecule type" value="Genomic_DNA"/>
</dbReference>
<dbReference type="Proteomes" id="UP000502611">
    <property type="component" value="Chromosome"/>
</dbReference>
<dbReference type="Proteomes" id="UP000028534">
    <property type="component" value="Unassembled WGS sequence"/>
</dbReference>
<evidence type="ECO:0000313" key="4">
    <source>
        <dbReference type="EMBL" id="KEZ17434.1"/>
    </source>
</evidence>
<dbReference type="Proteomes" id="UP000219422">
    <property type="component" value="Chromosome"/>
</dbReference>
<dbReference type="Proteomes" id="UP000037029">
    <property type="component" value="Chromosome"/>
</dbReference>
<reference evidence="6 14" key="6">
    <citation type="submission" date="2020-04" db="EMBL/GenBank/DDBJ databases">
        <title>The Whole Genome Analysis of High salt-tolerant Sphingobium yanoikuyae YC-XJ2 with Aryl organophosphorus flame retardants (aryl-OPFRs)-degrading capacity and characteristics of Related phosphotriesterase.</title>
        <authorList>
            <person name="Li X."/>
        </authorList>
    </citation>
    <scope>NUCLEOTIDE SEQUENCE [LARGE SCALE GENOMIC DNA]</scope>
    <source>
        <strain evidence="6 14">YC-XJ2</strain>
    </source>
</reference>
<protein>
    <submittedName>
        <fullName evidence="4">Uncharacterized protein</fullName>
    </submittedName>
</protein>